<evidence type="ECO:0000256" key="9">
    <source>
        <dbReference type="SAM" id="MobiDB-lite"/>
    </source>
</evidence>
<name>A0AAD5S7J3_9FUNG</name>
<reference evidence="11" key="1">
    <citation type="submission" date="2020-05" db="EMBL/GenBank/DDBJ databases">
        <title>Phylogenomic resolution of chytrid fungi.</title>
        <authorList>
            <person name="Stajich J.E."/>
            <person name="Amses K."/>
            <person name="Simmons R."/>
            <person name="Seto K."/>
            <person name="Myers J."/>
            <person name="Bonds A."/>
            <person name="Quandt C.A."/>
            <person name="Barry K."/>
            <person name="Liu P."/>
            <person name="Grigoriev I."/>
            <person name="Longcore J.E."/>
            <person name="James T.Y."/>
        </authorList>
    </citation>
    <scope>NUCLEOTIDE SEQUENCE</scope>
    <source>
        <strain evidence="11">JEL0318</strain>
    </source>
</reference>
<keyword evidence="5" id="KW-0445">Lipid transport</keyword>
<evidence type="ECO:0000256" key="8">
    <source>
        <dbReference type="ARBA" id="ARBA00023136"/>
    </source>
</evidence>
<evidence type="ECO:0000256" key="6">
    <source>
        <dbReference type="ARBA" id="ARBA00023121"/>
    </source>
</evidence>
<accession>A0AAD5S7J3</accession>
<dbReference type="Proteomes" id="UP001212841">
    <property type="component" value="Unassembled WGS sequence"/>
</dbReference>
<evidence type="ECO:0000256" key="5">
    <source>
        <dbReference type="ARBA" id="ARBA00023055"/>
    </source>
</evidence>
<dbReference type="PANTHER" id="PTHR28204">
    <property type="entry name" value="MITOCHONDRIAL DISTRIBUTION AND MORPHOLOGY PROTEIN 12"/>
    <property type="match status" value="1"/>
</dbReference>
<keyword evidence="6" id="KW-0446">Lipid-binding</keyword>
<comment type="subcellular location">
    <subcellularLocation>
        <location evidence="1">Membrane</location>
    </subcellularLocation>
</comment>
<dbReference type="GO" id="GO:0032865">
    <property type="term" value="C:ERMES complex"/>
    <property type="evidence" value="ECO:0007669"/>
    <property type="project" value="InterPro"/>
</dbReference>
<evidence type="ECO:0000259" key="10">
    <source>
        <dbReference type="PROSITE" id="PS51847"/>
    </source>
</evidence>
<dbReference type="EMBL" id="JADGJD010001163">
    <property type="protein sequence ID" value="KAJ3046459.1"/>
    <property type="molecule type" value="Genomic_DNA"/>
</dbReference>
<feature type="compositionally biased region" description="Low complexity" evidence="9">
    <location>
        <begin position="85"/>
        <end position="98"/>
    </location>
</feature>
<evidence type="ECO:0000256" key="7">
    <source>
        <dbReference type="ARBA" id="ARBA00023128"/>
    </source>
</evidence>
<evidence type="ECO:0000256" key="3">
    <source>
        <dbReference type="ARBA" id="ARBA00022787"/>
    </source>
</evidence>
<dbReference type="InterPro" id="IPR027532">
    <property type="entry name" value="Mdm12"/>
</dbReference>
<proteinExistence type="predicted"/>
<evidence type="ECO:0000256" key="1">
    <source>
        <dbReference type="ARBA" id="ARBA00004370"/>
    </source>
</evidence>
<evidence type="ECO:0000313" key="12">
    <source>
        <dbReference type="Proteomes" id="UP001212841"/>
    </source>
</evidence>
<dbReference type="PANTHER" id="PTHR28204:SF1">
    <property type="entry name" value="MITOCHONDRIAL DISTRIBUTION AND MORPHOLOGY PROTEIN 12"/>
    <property type="match status" value="1"/>
</dbReference>
<dbReference type="GO" id="GO:1990456">
    <property type="term" value="P:mitochondrion-endoplasmic reticulum membrane tethering"/>
    <property type="evidence" value="ECO:0007669"/>
    <property type="project" value="TreeGrafter"/>
</dbReference>
<feature type="region of interest" description="Disordered" evidence="9">
    <location>
        <begin position="69"/>
        <end position="164"/>
    </location>
</feature>
<dbReference type="Pfam" id="PF26544">
    <property type="entry name" value="Mdm12"/>
    <property type="match status" value="1"/>
</dbReference>
<keyword evidence="4" id="KW-0256">Endoplasmic reticulum</keyword>
<keyword evidence="2" id="KW-0813">Transport</keyword>
<evidence type="ECO:0000256" key="2">
    <source>
        <dbReference type="ARBA" id="ARBA00022448"/>
    </source>
</evidence>
<keyword evidence="12" id="KW-1185">Reference proteome</keyword>
<dbReference type="PROSITE" id="PS51847">
    <property type="entry name" value="SMP"/>
    <property type="match status" value="1"/>
</dbReference>
<feature type="non-terminal residue" evidence="11">
    <location>
        <position position="164"/>
    </location>
</feature>
<dbReference type="InterPro" id="IPR031468">
    <property type="entry name" value="SMP_LBD"/>
</dbReference>
<keyword evidence="8" id="KW-0472">Membrane</keyword>
<organism evidence="11 12">
    <name type="scientific">Rhizophlyctis rosea</name>
    <dbReference type="NCBI Taxonomy" id="64517"/>
    <lineage>
        <taxon>Eukaryota</taxon>
        <taxon>Fungi</taxon>
        <taxon>Fungi incertae sedis</taxon>
        <taxon>Chytridiomycota</taxon>
        <taxon>Chytridiomycota incertae sedis</taxon>
        <taxon>Chytridiomycetes</taxon>
        <taxon>Rhizophlyctidales</taxon>
        <taxon>Rhizophlyctidaceae</taxon>
        <taxon>Rhizophlyctis</taxon>
    </lineage>
</organism>
<dbReference type="GO" id="GO:0008289">
    <property type="term" value="F:lipid binding"/>
    <property type="evidence" value="ECO:0007669"/>
    <property type="project" value="UniProtKB-KW"/>
</dbReference>
<sequence length="164" mass="18279">MSFIIDWDLLNDGEDAARLRDFLNKRFANIQRPAFIGNIEVTDLDFGDEPPDLTINDICDPLPAFYLPDDYHGWNPGTPPDSHSPPESSYEPSSDTTSARGGEGRREYDQDPPGFKTPSEDVRIGPSPYRVPLHGFVDLRSGASEPGTRSVYGRPDAPADYRHE</sequence>
<protein>
    <submittedName>
        <fullName evidence="11">Mitochondrial distribution and morphology protein 12</fullName>
    </submittedName>
</protein>
<dbReference type="AlphaFoldDB" id="A0AAD5S7J3"/>
<evidence type="ECO:0000256" key="4">
    <source>
        <dbReference type="ARBA" id="ARBA00022824"/>
    </source>
</evidence>
<feature type="domain" description="SMP-LTD" evidence="10">
    <location>
        <begin position="1"/>
        <end position="164"/>
    </location>
</feature>
<dbReference type="GO" id="GO:0007005">
    <property type="term" value="P:mitochondrion organization"/>
    <property type="evidence" value="ECO:0007669"/>
    <property type="project" value="InterPro"/>
</dbReference>
<keyword evidence="3" id="KW-1000">Mitochondrion outer membrane</keyword>
<evidence type="ECO:0000313" key="11">
    <source>
        <dbReference type="EMBL" id="KAJ3046459.1"/>
    </source>
</evidence>
<comment type="caution">
    <text evidence="11">The sequence shown here is derived from an EMBL/GenBank/DDBJ whole genome shotgun (WGS) entry which is preliminary data.</text>
</comment>
<gene>
    <name evidence="11" type="primary">MDM12</name>
    <name evidence="11" type="ORF">HK097_000842</name>
</gene>
<keyword evidence="7" id="KW-0496">Mitochondrion</keyword>
<dbReference type="GO" id="GO:0015914">
    <property type="term" value="P:phospholipid transport"/>
    <property type="evidence" value="ECO:0007669"/>
    <property type="project" value="TreeGrafter"/>
</dbReference>